<evidence type="ECO:0000313" key="2">
    <source>
        <dbReference type="Proteomes" id="UP000178448"/>
    </source>
</evidence>
<dbReference type="AlphaFoldDB" id="A0A1F5YWV7"/>
<name>A0A1F5YWV7_9BACT</name>
<sequence>MSLQENPNPLDPFDHYGAFTREPFVYSLDVSRPTTDFHPVSYIALFARLYSGGFNFYHDYAAPETDPLMLKMKRQFDAGLLLSTMPPEELARMDQWDDGLFQNHADVCGSNGWPVALAAFGHDSSGPDTVFRLYAVEGMSPAGALALLQWWSLGYFTAWEERPQLPV</sequence>
<comment type="caution">
    <text evidence="1">The sequence shown here is derived from an EMBL/GenBank/DDBJ whole genome shotgun (WGS) entry which is preliminary data.</text>
</comment>
<proteinExistence type="predicted"/>
<accession>A0A1F5YWV7</accession>
<organism evidence="1 2">
    <name type="scientific">Candidatus Gottesmanbacteria bacterium RBG_16_52_11</name>
    <dbReference type="NCBI Taxonomy" id="1798374"/>
    <lineage>
        <taxon>Bacteria</taxon>
        <taxon>Candidatus Gottesmaniibacteriota</taxon>
    </lineage>
</organism>
<gene>
    <name evidence="1" type="ORF">A2Z33_04445</name>
</gene>
<protein>
    <submittedName>
        <fullName evidence="1">Uncharacterized protein</fullName>
    </submittedName>
</protein>
<dbReference type="EMBL" id="MFJD01000003">
    <property type="protein sequence ID" value="OGG04392.1"/>
    <property type="molecule type" value="Genomic_DNA"/>
</dbReference>
<dbReference type="STRING" id="1798374.A2Z33_04445"/>
<reference evidence="1 2" key="1">
    <citation type="journal article" date="2016" name="Nat. Commun.">
        <title>Thousands of microbial genomes shed light on interconnected biogeochemical processes in an aquifer system.</title>
        <authorList>
            <person name="Anantharaman K."/>
            <person name="Brown C.T."/>
            <person name="Hug L.A."/>
            <person name="Sharon I."/>
            <person name="Castelle C.J."/>
            <person name="Probst A.J."/>
            <person name="Thomas B.C."/>
            <person name="Singh A."/>
            <person name="Wilkins M.J."/>
            <person name="Karaoz U."/>
            <person name="Brodie E.L."/>
            <person name="Williams K.H."/>
            <person name="Hubbard S.S."/>
            <person name="Banfield J.F."/>
        </authorList>
    </citation>
    <scope>NUCLEOTIDE SEQUENCE [LARGE SCALE GENOMIC DNA]</scope>
</reference>
<dbReference type="Proteomes" id="UP000178448">
    <property type="component" value="Unassembled WGS sequence"/>
</dbReference>
<evidence type="ECO:0000313" key="1">
    <source>
        <dbReference type="EMBL" id="OGG04392.1"/>
    </source>
</evidence>